<feature type="transmembrane region" description="Helical" evidence="8">
    <location>
        <begin position="45"/>
        <end position="63"/>
    </location>
</feature>
<evidence type="ECO:0000256" key="7">
    <source>
        <dbReference type="ARBA" id="ARBA00023136"/>
    </source>
</evidence>
<protein>
    <recommendedName>
        <fullName evidence="8">L-lactate permease</fullName>
    </recommendedName>
</protein>
<feature type="transmembrane region" description="Helical" evidence="8">
    <location>
        <begin position="399"/>
        <end position="416"/>
    </location>
</feature>
<feature type="transmembrane region" description="Helical" evidence="8">
    <location>
        <begin position="442"/>
        <end position="460"/>
    </location>
</feature>
<evidence type="ECO:0000313" key="10">
    <source>
        <dbReference type="Proteomes" id="UP000004208"/>
    </source>
</evidence>
<evidence type="ECO:0000256" key="8">
    <source>
        <dbReference type="RuleBase" id="RU365092"/>
    </source>
</evidence>
<keyword evidence="7 8" id="KW-0472">Membrane</keyword>
<gene>
    <name evidence="9" type="ORF">HMPREF0291_11855</name>
</gene>
<evidence type="ECO:0000256" key="4">
    <source>
        <dbReference type="ARBA" id="ARBA00022475"/>
    </source>
</evidence>
<organism evidence="9 10">
    <name type="scientific">Corynebacterium genitalium ATCC 33030</name>
    <dbReference type="NCBI Taxonomy" id="585529"/>
    <lineage>
        <taxon>Bacteria</taxon>
        <taxon>Bacillati</taxon>
        <taxon>Actinomycetota</taxon>
        <taxon>Actinomycetes</taxon>
        <taxon>Mycobacteriales</taxon>
        <taxon>Corynebacteriaceae</taxon>
        <taxon>Corynebacterium</taxon>
    </lineage>
</organism>
<feature type="transmembrane region" description="Helical" evidence="8">
    <location>
        <begin position="228"/>
        <end position="245"/>
    </location>
</feature>
<evidence type="ECO:0000256" key="3">
    <source>
        <dbReference type="ARBA" id="ARBA00022448"/>
    </source>
</evidence>
<evidence type="ECO:0000256" key="1">
    <source>
        <dbReference type="ARBA" id="ARBA00004651"/>
    </source>
</evidence>
<evidence type="ECO:0000256" key="6">
    <source>
        <dbReference type="ARBA" id="ARBA00022989"/>
    </source>
</evidence>
<dbReference type="EMBL" id="ACLJ02000003">
    <property type="protein sequence ID" value="EFK54198.1"/>
    <property type="molecule type" value="Genomic_DNA"/>
</dbReference>
<keyword evidence="4 8" id="KW-1003">Cell membrane</keyword>
<keyword evidence="3 8" id="KW-0813">Transport</keyword>
<feature type="transmembrane region" description="Helical" evidence="8">
    <location>
        <begin position="75"/>
        <end position="99"/>
    </location>
</feature>
<sequence>MGTFQIHTDAVAGSVGLSALVSVLPLLAFFVMLLGFKARAHTSGLVALGVALLVAVLGFNMPVGMAVSSAFRGGLYGLFPIVWVILTAIWFYQITVAAGRFEDLRRVFDKMGNGDVRIQTMLIAFCFGGLLEALAGFGAPVAITATMILALGIPPLKAASIVLIANTAPVAFGAVSIPITTAGEVGGRTLEQTENIAAIVGHQTPFLAFFVPFIIAFLVDGGRGVRETIPAAVTIGLSFGIAQWWTSNYFAYQLTDVIACIVALGAAFVLLQFWKPVGVPELRERLGLDQPDADVAPNAGTGTHGDDAETEVAGSTAIKTRAEAADESLPGNRVWMALMPYAVVVFIFGIANLGTTIPEWLKSFKLAIPWPGIETGSILSSTGTDVKTDYTFAYLHNPGTLLVISGLIVALVYIIFDENGRYQLNWAQVGKEFVDTAYRMRWSALTIVVVLALAYVMNYSGQTVTIGYWFAGLGAAFAFLAPMLGWIGVAVTGSDTSANALFANLQVTAAERLDLNPDLMLAANTTGGVVGKMISPQSLAIAATAVNMEGKESELFKKVVGWSFVFLLAVCTMVFLQTNVLSALAPAVG</sequence>
<dbReference type="GO" id="GO:0015129">
    <property type="term" value="F:lactate transmembrane transporter activity"/>
    <property type="evidence" value="ECO:0007669"/>
    <property type="project" value="UniProtKB-UniRule"/>
</dbReference>
<comment type="subcellular location">
    <subcellularLocation>
        <location evidence="1 8">Cell membrane</location>
        <topology evidence="1 8">Multi-pass membrane protein</topology>
    </subcellularLocation>
</comment>
<proteinExistence type="inferred from homology"/>
<feature type="transmembrane region" description="Helical" evidence="8">
    <location>
        <begin position="559"/>
        <end position="576"/>
    </location>
</feature>
<dbReference type="PANTHER" id="PTHR30003">
    <property type="entry name" value="L-LACTATE PERMEASE"/>
    <property type="match status" value="1"/>
</dbReference>
<feature type="transmembrane region" description="Helical" evidence="8">
    <location>
        <begin position="12"/>
        <end position="33"/>
    </location>
</feature>
<dbReference type="STRING" id="585529.HMPREF0291_11855"/>
<accession>D7WDG7</accession>
<comment type="similarity">
    <text evidence="2 8">Belongs to the lactate permease family.</text>
</comment>
<dbReference type="OrthoDB" id="9761056at2"/>
<feature type="transmembrane region" description="Helical" evidence="8">
    <location>
        <begin position="466"/>
        <end position="489"/>
    </location>
</feature>
<evidence type="ECO:0000256" key="2">
    <source>
        <dbReference type="ARBA" id="ARBA00010100"/>
    </source>
</evidence>
<dbReference type="HOGENOM" id="CLU_021628_0_0_11"/>
<reference evidence="9" key="1">
    <citation type="submission" date="2010-06" db="EMBL/GenBank/DDBJ databases">
        <authorList>
            <person name="Muzny D."/>
            <person name="Qin X."/>
            <person name="Buhay C."/>
            <person name="Dugan-Rocha S."/>
            <person name="Ding Y."/>
            <person name="Chen G."/>
            <person name="Hawes A."/>
            <person name="Holder M."/>
            <person name="Jhangiani S."/>
            <person name="Johnson A."/>
            <person name="Khan Z."/>
            <person name="Li Z."/>
            <person name="Liu W."/>
            <person name="Liu X."/>
            <person name="Perez L."/>
            <person name="Shen H."/>
            <person name="Wang Q."/>
            <person name="Watt J."/>
            <person name="Xi L."/>
            <person name="Xin Y."/>
            <person name="Zhou J."/>
            <person name="Deng J."/>
            <person name="Jiang H."/>
            <person name="Liu Y."/>
            <person name="Qu J."/>
            <person name="Song X.-Z."/>
            <person name="Zhang L."/>
            <person name="Villasana D."/>
            <person name="Johnson A."/>
            <person name="Liu J."/>
            <person name="Liyanage D."/>
            <person name="Lorensuhewa L."/>
            <person name="Robinson T."/>
            <person name="Song A."/>
            <person name="Song B.-B."/>
            <person name="Dinh H."/>
            <person name="Thornton R."/>
            <person name="Coyle M."/>
            <person name="Francisco L."/>
            <person name="Jackson L."/>
            <person name="Javaid M."/>
            <person name="Korchina V."/>
            <person name="Kovar C."/>
            <person name="Mata R."/>
            <person name="Mathew T."/>
            <person name="Ngo R."/>
            <person name="Nguyen L."/>
            <person name="Nguyen N."/>
            <person name="Okwuonu G."/>
            <person name="Ongeri F."/>
            <person name="Pham C."/>
            <person name="Simmons D."/>
            <person name="Wilczek-Boney K."/>
            <person name="Hale W."/>
            <person name="Jakkamsetti A."/>
            <person name="Pham P."/>
            <person name="Ruth R."/>
            <person name="San Lucas F."/>
            <person name="Warren J."/>
            <person name="Zhang J."/>
            <person name="Zhao Z."/>
            <person name="Zhou C."/>
            <person name="Zhu D."/>
            <person name="Lee S."/>
            <person name="Bess C."/>
            <person name="Blankenburg K."/>
            <person name="Forbes L."/>
            <person name="Fu Q."/>
            <person name="Gubbala S."/>
            <person name="Hirani K."/>
            <person name="Jayaseelan J.C."/>
            <person name="Lara F."/>
            <person name="Munidasa M."/>
            <person name="Palculict T."/>
            <person name="Patil S."/>
            <person name="Pu L.-L."/>
            <person name="Saada N."/>
            <person name="Tang L."/>
            <person name="Weissenberger G."/>
            <person name="Zhu Y."/>
            <person name="Hemphill L."/>
            <person name="Shang Y."/>
            <person name="Youmans B."/>
            <person name="Ayvaz T."/>
            <person name="Ross M."/>
            <person name="Santibanez J."/>
            <person name="Aqrawi P."/>
            <person name="Gross S."/>
            <person name="Joshi V."/>
            <person name="Fowler G."/>
            <person name="Nazareth L."/>
            <person name="Reid J."/>
            <person name="Worley K."/>
            <person name="Petrosino J."/>
            <person name="Highlander S."/>
            <person name="Gibbs R."/>
        </authorList>
    </citation>
    <scope>NUCLEOTIDE SEQUENCE [LARGE SCALE GENOMIC DNA]</scope>
    <source>
        <strain evidence="9">ATCC 33030</strain>
    </source>
</reference>
<feature type="transmembrane region" description="Helical" evidence="8">
    <location>
        <begin position="196"/>
        <end position="219"/>
    </location>
</feature>
<evidence type="ECO:0000313" key="9">
    <source>
        <dbReference type="EMBL" id="EFK54198.1"/>
    </source>
</evidence>
<dbReference type="GO" id="GO:0015295">
    <property type="term" value="F:solute:proton symporter activity"/>
    <property type="evidence" value="ECO:0007669"/>
    <property type="project" value="TreeGrafter"/>
</dbReference>
<keyword evidence="10" id="KW-1185">Reference proteome</keyword>
<comment type="function">
    <text evidence="8">Uptake of L-lactate across the membrane. Can also transport D-lactate and glycolate.</text>
</comment>
<dbReference type="InterPro" id="IPR003804">
    <property type="entry name" value="Lactate_perm"/>
</dbReference>
<dbReference type="GO" id="GO:0005886">
    <property type="term" value="C:plasma membrane"/>
    <property type="evidence" value="ECO:0007669"/>
    <property type="project" value="UniProtKB-SubCell"/>
</dbReference>
<feature type="transmembrane region" description="Helical" evidence="8">
    <location>
        <begin position="338"/>
        <end position="357"/>
    </location>
</feature>
<comment type="caution">
    <text evidence="9">The sequence shown here is derived from an EMBL/GenBank/DDBJ whole genome shotgun (WGS) entry which is preliminary data.</text>
</comment>
<keyword evidence="5 8" id="KW-0812">Transmembrane</keyword>
<dbReference type="RefSeq" id="WP_005290595.1">
    <property type="nucleotide sequence ID" value="NZ_CM000961.1"/>
</dbReference>
<dbReference type="PANTHER" id="PTHR30003:SF0">
    <property type="entry name" value="GLYCOLATE PERMEASE GLCA-RELATED"/>
    <property type="match status" value="1"/>
</dbReference>
<dbReference type="Proteomes" id="UP000004208">
    <property type="component" value="Unassembled WGS sequence"/>
</dbReference>
<feature type="transmembrane region" description="Helical" evidence="8">
    <location>
        <begin position="120"/>
        <end position="153"/>
    </location>
</feature>
<dbReference type="AlphaFoldDB" id="D7WDG7"/>
<feature type="transmembrane region" description="Helical" evidence="8">
    <location>
        <begin position="251"/>
        <end position="274"/>
    </location>
</feature>
<keyword evidence="6 8" id="KW-1133">Transmembrane helix</keyword>
<name>D7WDG7_9CORY</name>
<evidence type="ECO:0000256" key="5">
    <source>
        <dbReference type="ARBA" id="ARBA00022692"/>
    </source>
</evidence>
<dbReference type="eggNOG" id="COG1620">
    <property type="taxonomic scope" value="Bacteria"/>
</dbReference>
<dbReference type="Pfam" id="PF02652">
    <property type="entry name" value="Lactate_perm"/>
    <property type="match status" value="2"/>
</dbReference>